<accession>A0A1Z5RKE3</accession>
<dbReference type="Proteomes" id="UP000000768">
    <property type="component" value="Chromosome 5"/>
</dbReference>
<gene>
    <name evidence="1" type="ORF">SORBI_3005G201501</name>
</gene>
<dbReference type="PANTHER" id="PTHR31111:SF136">
    <property type="entry name" value="F-BOX ASSOCIATED DOMAIN-CONTAINING PROTEIN"/>
    <property type="match status" value="1"/>
</dbReference>
<dbReference type="OMA" id="WEITIGE"/>
<dbReference type="PANTHER" id="PTHR31111">
    <property type="entry name" value="BNAA05G37150D PROTEIN-RELATED"/>
    <property type="match status" value="1"/>
</dbReference>
<evidence type="ECO:0000313" key="2">
    <source>
        <dbReference type="Proteomes" id="UP000000768"/>
    </source>
</evidence>
<keyword evidence="2" id="KW-1185">Reference proteome</keyword>
<reference evidence="2" key="2">
    <citation type="journal article" date="2018" name="Plant J.">
        <title>The Sorghum bicolor reference genome: improved assembly, gene annotations, a transcriptome atlas, and signatures of genome organization.</title>
        <authorList>
            <person name="McCormick R.F."/>
            <person name="Truong S.K."/>
            <person name="Sreedasyam A."/>
            <person name="Jenkins J."/>
            <person name="Shu S."/>
            <person name="Sims D."/>
            <person name="Kennedy M."/>
            <person name="Amirebrahimi M."/>
            <person name="Weers B.D."/>
            <person name="McKinley B."/>
            <person name="Mattison A."/>
            <person name="Morishige D.T."/>
            <person name="Grimwood J."/>
            <person name="Schmutz J."/>
            <person name="Mullet J.E."/>
        </authorList>
    </citation>
    <scope>NUCLEOTIDE SEQUENCE [LARGE SCALE GENOMIC DNA]</scope>
    <source>
        <strain evidence="2">cv. BTx623</strain>
    </source>
</reference>
<protein>
    <recommendedName>
        <fullName evidence="3">F-box associated domain-containing protein</fullName>
    </recommendedName>
</protein>
<dbReference type="InParanoid" id="A0A1Z5RKE3"/>
<name>A0A1Z5RKE3_SORBI</name>
<evidence type="ECO:0008006" key="3">
    <source>
        <dbReference type="Google" id="ProtNLM"/>
    </source>
</evidence>
<reference evidence="1 2" key="1">
    <citation type="journal article" date="2009" name="Nature">
        <title>The Sorghum bicolor genome and the diversification of grasses.</title>
        <authorList>
            <person name="Paterson A.H."/>
            <person name="Bowers J.E."/>
            <person name="Bruggmann R."/>
            <person name="Dubchak I."/>
            <person name="Grimwood J."/>
            <person name="Gundlach H."/>
            <person name="Haberer G."/>
            <person name="Hellsten U."/>
            <person name="Mitros T."/>
            <person name="Poliakov A."/>
            <person name="Schmutz J."/>
            <person name="Spannagl M."/>
            <person name="Tang H."/>
            <person name="Wang X."/>
            <person name="Wicker T."/>
            <person name="Bharti A.K."/>
            <person name="Chapman J."/>
            <person name="Feltus F.A."/>
            <person name="Gowik U."/>
            <person name="Grigoriev I.V."/>
            <person name="Lyons E."/>
            <person name="Maher C.A."/>
            <person name="Martis M."/>
            <person name="Narechania A."/>
            <person name="Otillar R.P."/>
            <person name="Penning B.W."/>
            <person name="Salamov A.A."/>
            <person name="Wang Y."/>
            <person name="Zhang L."/>
            <person name="Carpita N.C."/>
            <person name="Freeling M."/>
            <person name="Gingle A.R."/>
            <person name="Hash C.T."/>
            <person name="Keller B."/>
            <person name="Klein P."/>
            <person name="Kresovich S."/>
            <person name="McCann M.C."/>
            <person name="Ming R."/>
            <person name="Peterson D.G."/>
            <person name="Mehboob-ur-Rahman"/>
            <person name="Ware D."/>
            <person name="Westhoff P."/>
            <person name="Mayer K.F."/>
            <person name="Messing J."/>
            <person name="Rokhsar D.S."/>
        </authorList>
    </citation>
    <scope>NUCLEOTIDE SEQUENCE [LARGE SCALE GENOMIC DNA]</scope>
    <source>
        <strain evidence="2">cv. BTx623</strain>
    </source>
</reference>
<evidence type="ECO:0000313" key="1">
    <source>
        <dbReference type="EMBL" id="OQU83935.1"/>
    </source>
</evidence>
<proteinExistence type="predicted"/>
<dbReference type="Gramene" id="OQU83935">
    <property type="protein sequence ID" value="OQU83935"/>
    <property type="gene ID" value="SORBI_3005G201501"/>
</dbReference>
<dbReference type="EMBL" id="CM000764">
    <property type="protein sequence ID" value="OQU83935.1"/>
    <property type="molecule type" value="Genomic_DNA"/>
</dbReference>
<sequence>MQLGATIIDPATGRDFTVVGTDDPPLPSWYRSSTPTAVSDYSFGRAAPSGDYKVLRFHVTWSWYGRGKRCEVATIVMDDNAAGAEPTWRRRPLGPFSEAKASCLFSCEHKATVNGVLYFMIDNTYSASDGPLLGRMNEEDKWRITITELKGTLCMVQNVQHLADFGGHYANLWLLKDPNRSVWVKEYKIEMPERLLLFTKPLDVLIDGTLLLLNTFWKAGNNENCHQYMLQFYNNSTKAFTEYMDMAEGFNGRMAFYTGSLQS</sequence>
<organism evidence="1 2">
    <name type="scientific">Sorghum bicolor</name>
    <name type="common">Sorghum</name>
    <name type="synonym">Sorghum vulgare</name>
    <dbReference type="NCBI Taxonomy" id="4558"/>
    <lineage>
        <taxon>Eukaryota</taxon>
        <taxon>Viridiplantae</taxon>
        <taxon>Streptophyta</taxon>
        <taxon>Embryophyta</taxon>
        <taxon>Tracheophyta</taxon>
        <taxon>Spermatophyta</taxon>
        <taxon>Magnoliopsida</taxon>
        <taxon>Liliopsida</taxon>
        <taxon>Poales</taxon>
        <taxon>Poaceae</taxon>
        <taxon>PACMAD clade</taxon>
        <taxon>Panicoideae</taxon>
        <taxon>Andropogonodae</taxon>
        <taxon>Andropogoneae</taxon>
        <taxon>Sorghinae</taxon>
        <taxon>Sorghum</taxon>
    </lineage>
</organism>
<dbReference type="AlphaFoldDB" id="A0A1Z5RKE3"/>